<evidence type="ECO:0000313" key="2">
    <source>
        <dbReference type="Proteomes" id="UP001281147"/>
    </source>
</evidence>
<dbReference type="Proteomes" id="UP001281147">
    <property type="component" value="Unassembled WGS sequence"/>
</dbReference>
<proteinExistence type="predicted"/>
<name>A0ACC3NGP3_9PEZI</name>
<accession>A0ACC3NGP3</accession>
<gene>
    <name evidence="1" type="ORF">LTR37_006358</name>
</gene>
<evidence type="ECO:0000313" key="1">
    <source>
        <dbReference type="EMBL" id="KAK3716462.1"/>
    </source>
</evidence>
<keyword evidence="2" id="KW-1185">Reference proteome</keyword>
<organism evidence="1 2">
    <name type="scientific">Vermiconidia calcicola</name>
    <dbReference type="NCBI Taxonomy" id="1690605"/>
    <lineage>
        <taxon>Eukaryota</taxon>
        <taxon>Fungi</taxon>
        <taxon>Dikarya</taxon>
        <taxon>Ascomycota</taxon>
        <taxon>Pezizomycotina</taxon>
        <taxon>Dothideomycetes</taxon>
        <taxon>Dothideomycetidae</taxon>
        <taxon>Mycosphaerellales</taxon>
        <taxon>Extremaceae</taxon>
        <taxon>Vermiconidia</taxon>
    </lineage>
</organism>
<reference evidence="1" key="1">
    <citation type="submission" date="2023-07" db="EMBL/GenBank/DDBJ databases">
        <title>Black Yeasts Isolated from many extreme environments.</title>
        <authorList>
            <person name="Coleine C."/>
            <person name="Stajich J.E."/>
            <person name="Selbmann L."/>
        </authorList>
    </citation>
    <scope>NUCLEOTIDE SEQUENCE</scope>
    <source>
        <strain evidence="1">CCFEE 5714</strain>
    </source>
</reference>
<comment type="caution">
    <text evidence="1">The sequence shown here is derived from an EMBL/GenBank/DDBJ whole genome shotgun (WGS) entry which is preliminary data.</text>
</comment>
<dbReference type="EMBL" id="JAUTXU010000042">
    <property type="protein sequence ID" value="KAK3716462.1"/>
    <property type="molecule type" value="Genomic_DNA"/>
</dbReference>
<sequence length="267" mass="29882">MATTNPTSEETATTSQYRCKTQDHVTPSVGFKPSVPISSKDHEDSIVVGYGPIVPRWDVVKEPGRKLQYLVRTGTFPNDAAAELAASAFKEAADEWNKLKLGLEFAATKDRASANFYLRYLVNPDVENMRDVLAEAFFPSEEGQDVIVYSHAFESGLKSLMPVVFLHELGHVLGLRHEFAVELEGRGAIRFMGEDKNSIMAYEPFPTKITESDANGLKAFYKLDNGHNIEPDRDQPITDFSPQLRAIVRRRRRQGATTETSEDLEDV</sequence>
<protein>
    <submittedName>
        <fullName evidence="1">Uncharacterized protein</fullName>
    </submittedName>
</protein>